<reference evidence="1" key="1">
    <citation type="submission" date="2021-06" db="EMBL/GenBank/DDBJ databases">
        <authorList>
            <person name="Kallberg Y."/>
            <person name="Tangrot J."/>
            <person name="Rosling A."/>
        </authorList>
    </citation>
    <scope>NUCLEOTIDE SEQUENCE</scope>
    <source>
        <strain evidence="1">CL356</strain>
    </source>
</reference>
<keyword evidence="2" id="KW-1185">Reference proteome</keyword>
<comment type="caution">
    <text evidence="1">The sequence shown here is derived from an EMBL/GenBank/DDBJ whole genome shotgun (WGS) entry which is preliminary data.</text>
</comment>
<dbReference type="Proteomes" id="UP000789525">
    <property type="component" value="Unassembled WGS sequence"/>
</dbReference>
<name>A0ACA9MI92_9GLOM</name>
<protein>
    <submittedName>
        <fullName evidence="1">17643_t:CDS:1</fullName>
    </submittedName>
</protein>
<organism evidence="1 2">
    <name type="scientific">Acaulospora colombiana</name>
    <dbReference type="NCBI Taxonomy" id="27376"/>
    <lineage>
        <taxon>Eukaryota</taxon>
        <taxon>Fungi</taxon>
        <taxon>Fungi incertae sedis</taxon>
        <taxon>Mucoromycota</taxon>
        <taxon>Glomeromycotina</taxon>
        <taxon>Glomeromycetes</taxon>
        <taxon>Diversisporales</taxon>
        <taxon>Acaulosporaceae</taxon>
        <taxon>Acaulospora</taxon>
    </lineage>
</organism>
<sequence>REERPMIRPEFPPKIKAKDLIIRPENGSKPPRAPNAFIIYRKIFVETARADGYHLPMTTVSSMASRSWVEESEEVRSYYKRLAKDAYNYRSKIYPKIERQKKRKRWNIVSFPSESSLNARPSQTTTEFLGSSDEQIPNQHLISPETRDFNGEISLTSNEFYEPYAFDYQDTRLNSEIPSISNDSSPELINYSILPPLLIHSSPYHALSLQNFDDYNDSAWSPDNVSQGRNKKPNIIQETGFLPRRAVKFDLPKTTRHSRTSTLFTFPSSSNAVAPEQSSSRDVEISFTLLSNNDGGDDNSGGSGINGSSSSGEEKGNEICNNLWSLPWKDENNKFTRKFWFFFMLLAVLLIIFTVGIEVVMLTDP</sequence>
<accession>A0ACA9MI92</accession>
<dbReference type="EMBL" id="CAJVPT010013180">
    <property type="protein sequence ID" value="CAG8593726.1"/>
    <property type="molecule type" value="Genomic_DNA"/>
</dbReference>
<proteinExistence type="predicted"/>
<evidence type="ECO:0000313" key="1">
    <source>
        <dbReference type="EMBL" id="CAG8593726.1"/>
    </source>
</evidence>
<feature type="non-terminal residue" evidence="1">
    <location>
        <position position="1"/>
    </location>
</feature>
<evidence type="ECO:0000313" key="2">
    <source>
        <dbReference type="Proteomes" id="UP000789525"/>
    </source>
</evidence>
<gene>
    <name evidence="1" type="ORF">ACOLOM_LOCUS6423</name>
</gene>